<dbReference type="STRING" id="1334629.MFUL124B02_26020"/>
<dbReference type="HAMAP" id="MF_01013">
    <property type="entry name" value="HisF"/>
    <property type="match status" value="1"/>
</dbReference>
<dbReference type="NCBIfam" id="TIGR00735">
    <property type="entry name" value="hisF"/>
    <property type="match status" value="1"/>
</dbReference>
<keyword evidence="15" id="KW-1185">Reference proteome</keyword>
<dbReference type="CDD" id="cd04731">
    <property type="entry name" value="HisF"/>
    <property type="match status" value="1"/>
</dbReference>
<organism evidence="13 16">
    <name type="scientific">Myxococcus fulvus</name>
    <dbReference type="NCBI Taxonomy" id="33"/>
    <lineage>
        <taxon>Bacteria</taxon>
        <taxon>Pseudomonadati</taxon>
        <taxon>Myxococcota</taxon>
        <taxon>Myxococcia</taxon>
        <taxon>Myxococcales</taxon>
        <taxon>Cystobacterineae</taxon>
        <taxon>Myxococcaceae</taxon>
        <taxon>Myxococcus</taxon>
    </lineage>
</organism>
<evidence type="ECO:0000256" key="4">
    <source>
        <dbReference type="ARBA" id="ARBA00011152"/>
    </source>
</evidence>
<feature type="active site" evidence="11">
    <location>
        <position position="11"/>
    </location>
</feature>
<comment type="caution">
    <text evidence="13">The sequence shown here is derived from an EMBL/GenBank/DDBJ whole genome shotgun (WGS) entry which is preliminary data.</text>
</comment>
<dbReference type="InterPro" id="IPR006062">
    <property type="entry name" value="His_biosynth"/>
</dbReference>
<dbReference type="InterPro" id="IPR013785">
    <property type="entry name" value="Aldolase_TIM"/>
</dbReference>
<proteinExistence type="inferred from homology"/>
<evidence type="ECO:0000313" key="13">
    <source>
        <dbReference type="EMBL" id="GEN11495.1"/>
    </source>
</evidence>
<dbReference type="Proteomes" id="UP000183760">
    <property type="component" value="Unassembled WGS sequence"/>
</dbReference>
<dbReference type="Proteomes" id="UP000321514">
    <property type="component" value="Unassembled WGS sequence"/>
</dbReference>
<evidence type="ECO:0000313" key="14">
    <source>
        <dbReference type="EMBL" id="SEU12720.1"/>
    </source>
</evidence>
<dbReference type="EC" id="4.3.2.10" evidence="11"/>
<evidence type="ECO:0000256" key="6">
    <source>
        <dbReference type="ARBA" id="ARBA00022605"/>
    </source>
</evidence>
<keyword evidence="7 11" id="KW-0368">Histidine biosynthesis</keyword>
<evidence type="ECO:0000256" key="8">
    <source>
        <dbReference type="ARBA" id="ARBA00023239"/>
    </source>
</evidence>
<dbReference type="PANTHER" id="PTHR21235">
    <property type="entry name" value="IMIDAZOLE GLYCEROL PHOSPHATE SYNTHASE SUBUNIT HISF/H IGP SYNTHASE SUBUNIT HISF/H"/>
    <property type="match status" value="1"/>
</dbReference>
<evidence type="ECO:0000256" key="1">
    <source>
        <dbReference type="ARBA" id="ARBA00004496"/>
    </source>
</evidence>
<dbReference type="UniPathway" id="UPA00031">
    <property type="reaction ID" value="UER00010"/>
</dbReference>
<dbReference type="OrthoDB" id="9807749at2"/>
<dbReference type="PANTHER" id="PTHR21235:SF2">
    <property type="entry name" value="IMIDAZOLE GLYCEROL PHOSPHATE SYNTHASE HISHF"/>
    <property type="match status" value="1"/>
</dbReference>
<evidence type="ECO:0000313" key="16">
    <source>
        <dbReference type="Proteomes" id="UP000321514"/>
    </source>
</evidence>
<reference evidence="13 16" key="2">
    <citation type="submission" date="2019-07" db="EMBL/GenBank/DDBJ databases">
        <title>Whole genome shotgun sequence of Myxococcus fulvus NBRC 100333.</title>
        <authorList>
            <person name="Hosoyama A."/>
            <person name="Uohara A."/>
            <person name="Ohji S."/>
            <person name="Ichikawa N."/>
        </authorList>
    </citation>
    <scope>NUCLEOTIDE SEQUENCE [LARGE SCALE GENOMIC DNA]</scope>
    <source>
        <strain evidence="13 16">NBRC 100333</strain>
    </source>
</reference>
<name>A0A511TBD7_MYXFU</name>
<dbReference type="FunFam" id="3.20.20.70:FF:000006">
    <property type="entry name" value="Imidazole glycerol phosphate synthase subunit HisF"/>
    <property type="match status" value="1"/>
</dbReference>
<dbReference type="GO" id="GO:0000107">
    <property type="term" value="F:imidazoleglycerol-phosphate synthase activity"/>
    <property type="evidence" value="ECO:0007669"/>
    <property type="project" value="UniProtKB-UniRule"/>
</dbReference>
<dbReference type="GO" id="GO:0005737">
    <property type="term" value="C:cytoplasm"/>
    <property type="evidence" value="ECO:0007669"/>
    <property type="project" value="UniProtKB-SubCell"/>
</dbReference>
<evidence type="ECO:0000256" key="11">
    <source>
        <dbReference type="HAMAP-Rule" id="MF_01013"/>
    </source>
</evidence>
<keyword evidence="5 11" id="KW-0963">Cytoplasm</keyword>
<accession>A0A511TBD7</accession>
<comment type="catalytic activity">
    <reaction evidence="10 11">
        <text>5-[(5-phospho-1-deoxy-D-ribulos-1-ylimino)methylamino]-1-(5-phospho-beta-D-ribosyl)imidazole-4-carboxamide + L-glutamine = D-erythro-1-(imidazol-4-yl)glycerol 3-phosphate + 5-amino-1-(5-phospho-beta-D-ribosyl)imidazole-4-carboxamide + L-glutamate + H(+)</text>
        <dbReference type="Rhea" id="RHEA:24793"/>
        <dbReference type="ChEBI" id="CHEBI:15378"/>
        <dbReference type="ChEBI" id="CHEBI:29985"/>
        <dbReference type="ChEBI" id="CHEBI:58278"/>
        <dbReference type="ChEBI" id="CHEBI:58359"/>
        <dbReference type="ChEBI" id="CHEBI:58475"/>
        <dbReference type="ChEBI" id="CHEBI:58525"/>
        <dbReference type="EC" id="4.3.2.10"/>
    </reaction>
</comment>
<dbReference type="EMBL" id="FOIB01000005">
    <property type="protein sequence ID" value="SEU12720.1"/>
    <property type="molecule type" value="Genomic_DNA"/>
</dbReference>
<comment type="function">
    <text evidence="9 11">IGPS catalyzes the conversion of PRFAR and glutamine to IGP, AICAR and glutamate. The HisF subunit catalyzes the cyclization activity that produces IGP and AICAR from PRFAR using the ammonia provided by the HisH subunit.</text>
</comment>
<gene>
    <name evidence="11 13" type="primary">hisF</name>
    <name evidence="13" type="ORF">MFU01_65320</name>
    <name evidence="14" type="ORF">SAMN05443572_105142</name>
</gene>
<dbReference type="AlphaFoldDB" id="A0A511TBD7"/>
<evidence type="ECO:0000256" key="9">
    <source>
        <dbReference type="ARBA" id="ARBA00025475"/>
    </source>
</evidence>
<reference evidence="14 15" key="1">
    <citation type="submission" date="2016-10" db="EMBL/GenBank/DDBJ databases">
        <authorList>
            <person name="Varghese N."/>
            <person name="Submissions S."/>
        </authorList>
    </citation>
    <scope>NUCLEOTIDE SEQUENCE [LARGE SCALE GENOMIC DNA]</scope>
    <source>
        <strain evidence="14 15">DSM 16525</strain>
    </source>
</reference>
<evidence type="ECO:0000256" key="10">
    <source>
        <dbReference type="ARBA" id="ARBA00047838"/>
    </source>
</evidence>
<dbReference type="InterPro" id="IPR011060">
    <property type="entry name" value="RibuloseP-bd_barrel"/>
</dbReference>
<evidence type="ECO:0000313" key="15">
    <source>
        <dbReference type="Proteomes" id="UP000183760"/>
    </source>
</evidence>
<comment type="subcellular location">
    <subcellularLocation>
        <location evidence="1 11">Cytoplasm</location>
    </subcellularLocation>
</comment>
<dbReference type="SUPFAM" id="SSF51366">
    <property type="entry name" value="Ribulose-phoshate binding barrel"/>
    <property type="match status" value="1"/>
</dbReference>
<dbReference type="GO" id="GO:0016829">
    <property type="term" value="F:lyase activity"/>
    <property type="evidence" value="ECO:0007669"/>
    <property type="project" value="UniProtKB-KW"/>
</dbReference>
<sequence length="253" mass="26903">MLTRRLIVCLDVKGGRVVKGVRFEGLRDVGDPVELAQRYEREGADEVTFLDISASAEERETLWDLVRRTAERLFIPLTVGGGVRTVEDVGRALRAGADKVSINSAAVARPELLTECAERFGAQCVVASIDARKEGERYRVYTHGGRKPTELDAVTWAQVCVARGAGEVLLTSIDQDGARSGYDLELTRRVADAVAVPVIASGGAGSAEHIRDGLTRGGADAALVAGILHDGLTTVGAIKSLLRSSGLPIRSTP</sequence>
<evidence type="ECO:0000256" key="7">
    <source>
        <dbReference type="ARBA" id="ARBA00023102"/>
    </source>
</evidence>
<keyword evidence="8 11" id="KW-0456">Lyase</keyword>
<evidence type="ECO:0000256" key="3">
    <source>
        <dbReference type="ARBA" id="ARBA00009667"/>
    </source>
</evidence>
<protein>
    <recommendedName>
        <fullName evidence="11">Imidazole glycerol phosphate synthase subunit HisF</fullName>
        <ecNumber evidence="11">4.3.2.10</ecNumber>
    </recommendedName>
    <alternativeName>
        <fullName evidence="11">IGP synthase cyclase subunit</fullName>
    </alternativeName>
    <alternativeName>
        <fullName evidence="11">IGP synthase subunit HisF</fullName>
    </alternativeName>
    <alternativeName>
        <fullName evidence="11">ImGP synthase subunit HisF</fullName>
        <shortName evidence="11">IGPS subunit HisF</shortName>
    </alternativeName>
</protein>
<dbReference type="RefSeq" id="WP_074954769.1">
    <property type="nucleotide sequence ID" value="NZ_FOIB01000005.1"/>
</dbReference>
<dbReference type="InterPro" id="IPR004651">
    <property type="entry name" value="HisF"/>
</dbReference>
<comment type="subunit">
    <text evidence="4 11">Heterodimer of HisH and HisF.</text>
</comment>
<keyword evidence="6 11" id="KW-0028">Amino-acid biosynthesis</keyword>
<comment type="similarity">
    <text evidence="3 11 12">Belongs to the HisA/HisF family.</text>
</comment>
<evidence type="ECO:0000256" key="5">
    <source>
        <dbReference type="ARBA" id="ARBA00022490"/>
    </source>
</evidence>
<dbReference type="EMBL" id="BJXR01000048">
    <property type="protein sequence ID" value="GEN11495.1"/>
    <property type="molecule type" value="Genomic_DNA"/>
</dbReference>
<evidence type="ECO:0000256" key="2">
    <source>
        <dbReference type="ARBA" id="ARBA00005091"/>
    </source>
</evidence>
<dbReference type="GO" id="GO:0000105">
    <property type="term" value="P:L-histidine biosynthetic process"/>
    <property type="evidence" value="ECO:0007669"/>
    <property type="project" value="UniProtKB-UniRule"/>
</dbReference>
<comment type="pathway">
    <text evidence="2 11">Amino-acid biosynthesis; L-histidine biosynthesis; L-histidine from 5-phospho-alpha-D-ribose 1-diphosphate: step 5/9.</text>
</comment>
<dbReference type="Gene3D" id="3.20.20.70">
    <property type="entry name" value="Aldolase class I"/>
    <property type="match status" value="1"/>
</dbReference>
<evidence type="ECO:0000256" key="12">
    <source>
        <dbReference type="RuleBase" id="RU003657"/>
    </source>
</evidence>
<dbReference type="InterPro" id="IPR050064">
    <property type="entry name" value="IGPS_HisA/HisF"/>
</dbReference>
<feature type="active site" evidence="11">
    <location>
        <position position="130"/>
    </location>
</feature>
<dbReference type="Pfam" id="PF00977">
    <property type="entry name" value="His_biosynth"/>
    <property type="match status" value="1"/>
</dbReference>